<gene>
    <name evidence="1" type="ORF">AYI68_g2531</name>
</gene>
<name>A0A1R0H2F9_9FUNG</name>
<dbReference type="STRING" id="133383.A0A1R0H2F9"/>
<dbReference type="EMBL" id="LSSL01000953">
    <property type="protein sequence ID" value="OLY83329.1"/>
    <property type="molecule type" value="Genomic_DNA"/>
</dbReference>
<reference evidence="1 2" key="1">
    <citation type="journal article" date="2016" name="Mol. Biol. Evol.">
        <title>Genome-Wide Survey of Gut Fungi (Harpellales) Reveals the First Horizontally Transferred Ubiquitin Gene from a Mosquito Host.</title>
        <authorList>
            <person name="Wang Y."/>
            <person name="White M.M."/>
            <person name="Kvist S."/>
            <person name="Moncalvo J.M."/>
        </authorList>
    </citation>
    <scope>NUCLEOTIDE SEQUENCE [LARGE SCALE GENOMIC DNA]</scope>
    <source>
        <strain evidence="1 2">ALG-7-W6</strain>
    </source>
</reference>
<accession>A0A1R0H2F9</accession>
<dbReference type="GO" id="GO:0005762">
    <property type="term" value="C:mitochondrial large ribosomal subunit"/>
    <property type="evidence" value="ECO:0007669"/>
    <property type="project" value="TreeGrafter"/>
</dbReference>
<dbReference type="OrthoDB" id="6021263at2759"/>
<sequence length="323" mass="36943">MFRLFPKTINFKNINALPAHISRNYGKIAASETQNFVNELPSKSNKFKTKIYSSVKLEDNSIFEARIPLVPQTEPAVQITEADLPPLVSTKYADKKYEIMNSDQIAEIIKLRNTDPVHWTRSKLAVKFGCSEVFIGMIAKCPKWRLEQIQQENEAKWSKMGYKKRMIKINRIRRRMACCGLQPKLHGLLENVIWVNRHINESSVHCFGCSEPVPLKNQLPHGPGAADPSPHERHSSLTKRNIDIDFIHTNEASFIVHHESGHRWNPEREQPDQQCIEIFSEFGIAECSVHIQPIAEEFSGGGCHQCTFRSYQFPGSSSQHQIV</sequence>
<dbReference type="GO" id="GO:0003735">
    <property type="term" value="F:structural constituent of ribosome"/>
    <property type="evidence" value="ECO:0007669"/>
    <property type="project" value="TreeGrafter"/>
</dbReference>
<evidence type="ECO:0000313" key="2">
    <source>
        <dbReference type="Proteomes" id="UP000187455"/>
    </source>
</evidence>
<comment type="caution">
    <text evidence="1">The sequence shown here is derived from an EMBL/GenBank/DDBJ whole genome shotgun (WGS) entry which is preliminary data.</text>
</comment>
<keyword evidence="1" id="KW-0689">Ribosomal protein</keyword>
<keyword evidence="1" id="KW-0687">Ribonucleoprotein</keyword>
<dbReference type="Pfam" id="PF12824">
    <property type="entry name" value="MRP-L20"/>
    <property type="match status" value="1"/>
</dbReference>
<dbReference type="PANTHER" id="PTHR28266">
    <property type="entry name" value="54S RIBOSOMAL PROTEIN L20, MITOCHONDRIAL"/>
    <property type="match status" value="1"/>
</dbReference>
<dbReference type="AlphaFoldDB" id="A0A1R0H2F9"/>
<organism evidence="1 2">
    <name type="scientific">Smittium mucronatum</name>
    <dbReference type="NCBI Taxonomy" id="133383"/>
    <lineage>
        <taxon>Eukaryota</taxon>
        <taxon>Fungi</taxon>
        <taxon>Fungi incertae sedis</taxon>
        <taxon>Zoopagomycota</taxon>
        <taxon>Kickxellomycotina</taxon>
        <taxon>Harpellomycetes</taxon>
        <taxon>Harpellales</taxon>
        <taxon>Legeriomycetaceae</taxon>
        <taxon>Smittium</taxon>
    </lineage>
</organism>
<dbReference type="PANTHER" id="PTHR28266:SF1">
    <property type="entry name" value="LARGE RIBOSOMAL SUBUNIT PROTEIN ML58"/>
    <property type="match status" value="1"/>
</dbReference>
<dbReference type="InterPro" id="IPR024388">
    <property type="entry name" value="Ribosomal_mL58"/>
</dbReference>
<dbReference type="Proteomes" id="UP000187455">
    <property type="component" value="Unassembled WGS sequence"/>
</dbReference>
<evidence type="ECO:0000313" key="1">
    <source>
        <dbReference type="EMBL" id="OLY83329.1"/>
    </source>
</evidence>
<keyword evidence="2" id="KW-1185">Reference proteome</keyword>
<protein>
    <submittedName>
        <fullName evidence="1">54S ribosomal protein L20, mitochondrial</fullName>
    </submittedName>
</protein>
<proteinExistence type="predicted"/>